<evidence type="ECO:0008006" key="2">
    <source>
        <dbReference type="Google" id="ProtNLM"/>
    </source>
</evidence>
<organism evidence="1">
    <name type="scientific">marine sediment metagenome</name>
    <dbReference type="NCBI Taxonomy" id="412755"/>
    <lineage>
        <taxon>unclassified sequences</taxon>
        <taxon>metagenomes</taxon>
        <taxon>ecological metagenomes</taxon>
    </lineage>
</organism>
<sequence>MKHVMQTIMIPPLGNCFSACLASMMGLEIEDVPSFCQHPLWQDRCNEWLRPRGYWYLDLNWDPQAKSIPWTTGTLVKGLCVLSGPSPRSDYHHSVVGRIDCSEGLVELRYVHDPYPKADDAWLREIKCVGLLIPMDPGRWTA</sequence>
<gene>
    <name evidence="1" type="ORF">LCGC14_0813760</name>
</gene>
<protein>
    <recommendedName>
        <fullName evidence="2">Peptidase C39-like domain-containing protein</fullName>
    </recommendedName>
</protein>
<accession>A0A0F9PQH0</accession>
<reference evidence="1" key="1">
    <citation type="journal article" date="2015" name="Nature">
        <title>Complex archaea that bridge the gap between prokaryotes and eukaryotes.</title>
        <authorList>
            <person name="Spang A."/>
            <person name="Saw J.H."/>
            <person name="Jorgensen S.L."/>
            <person name="Zaremba-Niedzwiedzka K."/>
            <person name="Martijn J."/>
            <person name="Lind A.E."/>
            <person name="van Eijk R."/>
            <person name="Schleper C."/>
            <person name="Guy L."/>
            <person name="Ettema T.J."/>
        </authorList>
    </citation>
    <scope>NUCLEOTIDE SEQUENCE</scope>
</reference>
<name>A0A0F9PQH0_9ZZZZ</name>
<comment type="caution">
    <text evidence="1">The sequence shown here is derived from an EMBL/GenBank/DDBJ whole genome shotgun (WGS) entry which is preliminary data.</text>
</comment>
<dbReference type="EMBL" id="LAZR01002252">
    <property type="protein sequence ID" value="KKN32459.1"/>
    <property type="molecule type" value="Genomic_DNA"/>
</dbReference>
<proteinExistence type="predicted"/>
<dbReference type="AlphaFoldDB" id="A0A0F9PQH0"/>
<evidence type="ECO:0000313" key="1">
    <source>
        <dbReference type="EMBL" id="KKN32459.1"/>
    </source>
</evidence>